<dbReference type="InterPro" id="IPR013783">
    <property type="entry name" value="Ig-like_fold"/>
</dbReference>
<organism evidence="2 3">
    <name type="scientific">Sinocyclocheilus rhinocerous</name>
    <dbReference type="NCBI Taxonomy" id="307959"/>
    <lineage>
        <taxon>Eukaryota</taxon>
        <taxon>Metazoa</taxon>
        <taxon>Chordata</taxon>
        <taxon>Craniata</taxon>
        <taxon>Vertebrata</taxon>
        <taxon>Euteleostomi</taxon>
        <taxon>Actinopterygii</taxon>
        <taxon>Neopterygii</taxon>
        <taxon>Teleostei</taxon>
        <taxon>Ostariophysi</taxon>
        <taxon>Cypriniformes</taxon>
        <taxon>Cyprinidae</taxon>
        <taxon>Cyprininae</taxon>
        <taxon>Sinocyclocheilus</taxon>
    </lineage>
</organism>
<accession>A0A673H9S1</accession>
<dbReference type="Gene3D" id="2.60.40.10">
    <property type="entry name" value="Immunoglobulins"/>
    <property type="match status" value="2"/>
</dbReference>
<dbReference type="PANTHER" id="PTHR46484:SF1">
    <property type="entry name" value="SCHWANN CELL MYELIN PROTEIN-RELATED"/>
    <property type="match status" value="1"/>
</dbReference>
<dbReference type="InterPro" id="IPR036179">
    <property type="entry name" value="Ig-like_dom_sf"/>
</dbReference>
<dbReference type="PROSITE" id="PS50835">
    <property type="entry name" value="IG_LIKE"/>
    <property type="match status" value="1"/>
</dbReference>
<dbReference type="AlphaFoldDB" id="A0A673H9S1"/>
<dbReference type="InterPro" id="IPR007110">
    <property type="entry name" value="Ig-like_dom"/>
</dbReference>
<evidence type="ECO:0000313" key="3">
    <source>
        <dbReference type="Proteomes" id="UP000472270"/>
    </source>
</evidence>
<reference evidence="2" key="2">
    <citation type="submission" date="2025-09" db="UniProtKB">
        <authorList>
            <consortium name="Ensembl"/>
        </authorList>
    </citation>
    <scope>IDENTIFICATION</scope>
</reference>
<dbReference type="PANTHER" id="PTHR46484">
    <property type="entry name" value="SI:CH211-171H4.5-RELATED"/>
    <property type="match status" value="1"/>
</dbReference>
<keyword evidence="3" id="KW-1185">Reference proteome</keyword>
<feature type="domain" description="Ig-like" evidence="1">
    <location>
        <begin position="159"/>
        <end position="251"/>
    </location>
</feature>
<evidence type="ECO:0000313" key="2">
    <source>
        <dbReference type="Ensembl" id="ENSSRHP00000022334.1"/>
    </source>
</evidence>
<dbReference type="Ensembl" id="ENSSRHT00000023022.1">
    <property type="protein sequence ID" value="ENSSRHP00000022334.1"/>
    <property type="gene ID" value="ENSSRHG00000011848.1"/>
</dbReference>
<evidence type="ECO:0000259" key="1">
    <source>
        <dbReference type="PROSITE" id="PS50835"/>
    </source>
</evidence>
<dbReference type="Proteomes" id="UP000472270">
    <property type="component" value="Unassembled WGS sequence"/>
</dbReference>
<name>A0A673H9S1_9TELE</name>
<proteinExistence type="predicted"/>
<dbReference type="SUPFAM" id="SSF48726">
    <property type="entry name" value="Immunoglobulin"/>
    <property type="match status" value="2"/>
</dbReference>
<reference evidence="2" key="1">
    <citation type="submission" date="2025-08" db="UniProtKB">
        <authorList>
            <consortium name="Ensembl"/>
        </authorList>
    </citation>
    <scope>IDENTIFICATION</scope>
</reference>
<sequence>MTSCANNLFCTRSKSMAFKLSCVLLCARSSVLLYDALGWEVRMPKEIHGLKGSCLVIPCSFSYTSYPPKNPLRVVWYQWVSKGYPLVYDPLHASDVIEKFKGKTNLYRKSGNCSLLITVLELSHHGEKLYAWIDPENVGWRTYKFYDVTSTVLVDGVHHNITIEPELADATEGVAKNFICSVYHFCQKENPTITWNYENMQVTERRKTLSGLNQISYSSITFLGAKEDHGKKLICTAKFSGGDISASVKIVNTARFCSPLA</sequence>
<protein>
    <submittedName>
        <fullName evidence="2">Si:ch73-380l3.5</fullName>
    </submittedName>
</protein>